<comment type="caution">
    <text evidence="1">The sequence shown here is derived from an EMBL/GenBank/DDBJ whole genome shotgun (WGS) entry which is preliminary data.</text>
</comment>
<gene>
    <name evidence="1" type="ORF">FKV42_00220</name>
</gene>
<protein>
    <submittedName>
        <fullName evidence="1">Uncharacterized protein</fullName>
    </submittedName>
</protein>
<keyword evidence="2" id="KW-1185">Reference proteome</keyword>
<dbReference type="EMBL" id="VIAQ01000002">
    <property type="protein sequence ID" value="TQD29214.1"/>
    <property type="molecule type" value="Genomic_DNA"/>
</dbReference>
<dbReference type="Proteomes" id="UP000319335">
    <property type="component" value="Unassembled WGS sequence"/>
</dbReference>
<sequence>MDKMKVRCIEKVLPCIADPWKLRIIAHLDETPDLALISKYLNGKYSEELGMVTLRFGEKELNFFRNAQVTIRMVDSEEEATKLVNNTLTSAYHKAMISGDL</sequence>
<proteinExistence type="predicted"/>
<name>A0A7Z8KR34_9EURY</name>
<evidence type="ECO:0000313" key="1">
    <source>
        <dbReference type="EMBL" id="TQD29214.1"/>
    </source>
</evidence>
<organism evidence="1 2">
    <name type="scientific">Methanolobus vulcani</name>
    <dbReference type="NCBI Taxonomy" id="38026"/>
    <lineage>
        <taxon>Archaea</taxon>
        <taxon>Methanobacteriati</taxon>
        <taxon>Methanobacteriota</taxon>
        <taxon>Stenosarchaea group</taxon>
        <taxon>Methanomicrobia</taxon>
        <taxon>Methanosarcinales</taxon>
        <taxon>Methanosarcinaceae</taxon>
        <taxon>Methanolobus</taxon>
    </lineage>
</organism>
<evidence type="ECO:0000313" key="2">
    <source>
        <dbReference type="Proteomes" id="UP000319335"/>
    </source>
</evidence>
<reference evidence="1 2" key="1">
    <citation type="submission" date="2019-06" db="EMBL/GenBank/DDBJ databases">
        <title>Draft genome sequence of Methanolobus vulcani B1d.</title>
        <authorList>
            <person name="Creighbaum A.J."/>
            <person name="Ticak T."/>
            <person name="Hariraju D."/>
            <person name="Arivett B.A."/>
            <person name="Ferguson D.J.Jr."/>
        </authorList>
    </citation>
    <scope>NUCLEOTIDE SEQUENCE [LARGE SCALE GENOMIC DNA]</scope>
    <source>
        <strain evidence="1 2">B1d</strain>
    </source>
</reference>
<dbReference type="AlphaFoldDB" id="A0A7Z8KR34"/>
<accession>A0A7Z8KR34</accession>